<dbReference type="InterPro" id="IPR029058">
    <property type="entry name" value="AB_hydrolase_fold"/>
</dbReference>
<dbReference type="RefSeq" id="WP_084489387.1">
    <property type="nucleotide sequence ID" value="NZ_JBEYBM010000021.1"/>
</dbReference>
<dbReference type="SUPFAM" id="SSF53474">
    <property type="entry name" value="alpha/beta-Hydrolases"/>
    <property type="match status" value="1"/>
</dbReference>
<accession>A0ABV2XAU1</accession>
<protein>
    <recommendedName>
        <fullName evidence="3">Alpha/beta hydrolase</fullName>
    </recommendedName>
</protein>
<evidence type="ECO:0000313" key="2">
    <source>
        <dbReference type="Proteomes" id="UP001550535"/>
    </source>
</evidence>
<evidence type="ECO:0000313" key="1">
    <source>
        <dbReference type="EMBL" id="MEU2123013.1"/>
    </source>
</evidence>
<name>A0ABV2XAU1_9NOCA</name>
<organism evidence="1 2">
    <name type="scientific">Nocardia niwae</name>
    <dbReference type="NCBI Taxonomy" id="626084"/>
    <lineage>
        <taxon>Bacteria</taxon>
        <taxon>Bacillati</taxon>
        <taxon>Actinomycetota</taxon>
        <taxon>Actinomycetes</taxon>
        <taxon>Mycobacteriales</taxon>
        <taxon>Nocardiaceae</taxon>
        <taxon>Nocardia</taxon>
    </lineage>
</organism>
<sequence length="315" mass="34127">MLATIVLVHGIAQEQESADTLEARWLPGLAGGVRNHGAPDLADRLWRNGTPGDLSTRMAFYGNRFLVEGAQGTGAQLDEAQLDLMEQLAAEWLATAAAHAGDERDRATARRLGTAPPPDAVAQGAHARLRPALNALMRLRWFAPFGFGLAQKFVIHALSQVARYFTEDDVREYAQRQVLDQIGSDTRLVIAHSLGSVVAYEALHRIDHPVTLLTMGSPLGLRTVVYDRLRPQRSTVPKSVTNWHNLVDEDDLVAAHLDLAPLFPPYPGSAVVPVTEQYLDNGASPHDSTSYLVKAVTGGIVAKALGHRTATDSQS</sequence>
<keyword evidence="2" id="KW-1185">Reference proteome</keyword>
<proteinExistence type="predicted"/>
<evidence type="ECO:0008006" key="3">
    <source>
        <dbReference type="Google" id="ProtNLM"/>
    </source>
</evidence>
<gene>
    <name evidence="1" type="ORF">ABZ507_14465</name>
</gene>
<dbReference type="Proteomes" id="UP001550535">
    <property type="component" value="Unassembled WGS sequence"/>
</dbReference>
<comment type="caution">
    <text evidence="1">The sequence shown here is derived from an EMBL/GenBank/DDBJ whole genome shotgun (WGS) entry which is preliminary data.</text>
</comment>
<reference evidence="1 2" key="1">
    <citation type="submission" date="2024-06" db="EMBL/GenBank/DDBJ databases">
        <title>The Natural Products Discovery Center: Release of the First 8490 Sequenced Strains for Exploring Actinobacteria Biosynthetic Diversity.</title>
        <authorList>
            <person name="Kalkreuter E."/>
            <person name="Kautsar S.A."/>
            <person name="Yang D."/>
            <person name="Bader C.D."/>
            <person name="Teijaro C.N."/>
            <person name="Fluegel L."/>
            <person name="Davis C.M."/>
            <person name="Simpson J.R."/>
            <person name="Lauterbach L."/>
            <person name="Steele A.D."/>
            <person name="Gui C."/>
            <person name="Meng S."/>
            <person name="Li G."/>
            <person name="Viehrig K."/>
            <person name="Ye F."/>
            <person name="Su P."/>
            <person name="Kiefer A.F."/>
            <person name="Nichols A."/>
            <person name="Cepeda A.J."/>
            <person name="Yan W."/>
            <person name="Fan B."/>
            <person name="Jiang Y."/>
            <person name="Adhikari A."/>
            <person name="Zheng C.-J."/>
            <person name="Schuster L."/>
            <person name="Cowan T.M."/>
            <person name="Smanski M.J."/>
            <person name="Chevrette M.G."/>
            <person name="De Carvalho L.P.S."/>
            <person name="Shen B."/>
        </authorList>
    </citation>
    <scope>NUCLEOTIDE SEQUENCE [LARGE SCALE GENOMIC DNA]</scope>
    <source>
        <strain evidence="1 2">NPDC019434</strain>
    </source>
</reference>
<dbReference type="EMBL" id="JBEYBR010000032">
    <property type="protein sequence ID" value="MEU2123013.1"/>
    <property type="molecule type" value="Genomic_DNA"/>
</dbReference>